<dbReference type="PROSITE" id="PS51257">
    <property type="entry name" value="PROKAR_LIPOPROTEIN"/>
    <property type="match status" value="1"/>
</dbReference>
<feature type="region of interest" description="Disordered" evidence="1">
    <location>
        <begin position="38"/>
        <end position="61"/>
    </location>
</feature>
<dbReference type="Proteomes" id="UP001234495">
    <property type="component" value="Unassembled WGS sequence"/>
</dbReference>
<dbReference type="RefSeq" id="WP_307335888.1">
    <property type="nucleotide sequence ID" value="NZ_JAUSUD010000001.1"/>
</dbReference>
<evidence type="ECO:0000256" key="1">
    <source>
        <dbReference type="SAM" id="MobiDB-lite"/>
    </source>
</evidence>
<comment type="caution">
    <text evidence="2">The sequence shown here is derived from an EMBL/GenBank/DDBJ whole genome shotgun (WGS) entry which is preliminary data.</text>
</comment>
<gene>
    <name evidence="2" type="ORF">J2S19_000224</name>
</gene>
<reference evidence="2 3" key="1">
    <citation type="submission" date="2023-07" db="EMBL/GenBank/DDBJ databases">
        <title>Genomic Encyclopedia of Type Strains, Phase IV (KMG-IV): sequencing the most valuable type-strain genomes for metagenomic binning, comparative biology and taxonomic classification.</title>
        <authorList>
            <person name="Goeker M."/>
        </authorList>
    </citation>
    <scope>NUCLEOTIDE SEQUENCE [LARGE SCALE GENOMIC DNA]</scope>
    <source>
        <strain evidence="2 3">DSM 29005</strain>
    </source>
</reference>
<accession>A0ABT9Z9P4</accession>
<protein>
    <submittedName>
        <fullName evidence="2">Uncharacterized protein</fullName>
    </submittedName>
</protein>
<dbReference type="EMBL" id="JAUSUD010000001">
    <property type="protein sequence ID" value="MDQ0228974.1"/>
    <property type="molecule type" value="Genomic_DNA"/>
</dbReference>
<organism evidence="2 3">
    <name type="scientific">Metabacillus malikii</name>
    <dbReference type="NCBI Taxonomy" id="1504265"/>
    <lineage>
        <taxon>Bacteria</taxon>
        <taxon>Bacillati</taxon>
        <taxon>Bacillota</taxon>
        <taxon>Bacilli</taxon>
        <taxon>Bacillales</taxon>
        <taxon>Bacillaceae</taxon>
        <taxon>Metabacillus</taxon>
    </lineage>
</organism>
<evidence type="ECO:0000313" key="2">
    <source>
        <dbReference type="EMBL" id="MDQ0228974.1"/>
    </source>
</evidence>
<keyword evidence="3" id="KW-1185">Reference proteome</keyword>
<proteinExistence type="predicted"/>
<evidence type="ECO:0000313" key="3">
    <source>
        <dbReference type="Proteomes" id="UP001234495"/>
    </source>
</evidence>
<name>A0ABT9Z9P4_9BACI</name>
<feature type="compositionally biased region" description="Basic and acidic residues" evidence="1">
    <location>
        <begin position="45"/>
        <end position="61"/>
    </location>
</feature>
<sequence length="204" mass="23094">MSKKRWIILSAGLLIIGCTVFGTYSLLKDYEPTEVTKNVSGQVDSNEKKQPNIPDTEKNSDDEMTYNKALAYINEAQTKALIGDIHKYLNSLAGWGGAESFSLMNIDNKERWTKLKEDISWLSKDGFAESLALTDMENANALLSVAQSQEDSMALRYLHRIFHDYDAEINDQQVDKIWGVTHAFGNKNNQKEVHKFLEGLGNRE</sequence>